<dbReference type="InterPro" id="IPR036770">
    <property type="entry name" value="Ankyrin_rpt-contain_sf"/>
</dbReference>
<evidence type="ECO:0000256" key="2">
    <source>
        <dbReference type="ARBA" id="ARBA00023043"/>
    </source>
</evidence>
<proteinExistence type="predicted"/>
<comment type="caution">
    <text evidence="4">The sequence shown here is derived from an EMBL/GenBank/DDBJ whole genome shotgun (WGS) entry which is preliminary data.</text>
</comment>
<evidence type="ECO:0000313" key="4">
    <source>
        <dbReference type="EMBL" id="KAL3407944.1"/>
    </source>
</evidence>
<reference evidence="4 5" key="1">
    <citation type="journal article" date="2024" name="bioRxiv">
        <title>A reference genome for Trichogramma kaykai: A tiny desert-dwelling parasitoid wasp with competing sex-ratio distorters.</title>
        <authorList>
            <person name="Culotta J."/>
            <person name="Lindsey A.R."/>
        </authorList>
    </citation>
    <scope>NUCLEOTIDE SEQUENCE [LARGE SCALE GENOMIC DNA]</scope>
    <source>
        <strain evidence="4 5">KSX58</strain>
    </source>
</reference>
<organism evidence="4 5">
    <name type="scientific">Trichogramma kaykai</name>
    <dbReference type="NCBI Taxonomy" id="54128"/>
    <lineage>
        <taxon>Eukaryota</taxon>
        <taxon>Metazoa</taxon>
        <taxon>Ecdysozoa</taxon>
        <taxon>Arthropoda</taxon>
        <taxon>Hexapoda</taxon>
        <taxon>Insecta</taxon>
        <taxon>Pterygota</taxon>
        <taxon>Neoptera</taxon>
        <taxon>Endopterygota</taxon>
        <taxon>Hymenoptera</taxon>
        <taxon>Apocrita</taxon>
        <taxon>Proctotrupomorpha</taxon>
        <taxon>Chalcidoidea</taxon>
        <taxon>Trichogrammatidae</taxon>
        <taxon>Trichogramma</taxon>
    </lineage>
</organism>
<name>A0ABD2XUI9_9HYME</name>
<dbReference type="Gene3D" id="1.25.40.20">
    <property type="entry name" value="Ankyrin repeat-containing domain"/>
    <property type="match status" value="3"/>
</dbReference>
<dbReference type="SMART" id="SM00248">
    <property type="entry name" value="ANK"/>
    <property type="match status" value="7"/>
</dbReference>
<evidence type="ECO:0000313" key="5">
    <source>
        <dbReference type="Proteomes" id="UP001627154"/>
    </source>
</evidence>
<dbReference type="PANTHER" id="PTHR24141:SF1">
    <property type="entry name" value="2-5A-DEPENDENT RIBONUCLEASE"/>
    <property type="match status" value="1"/>
</dbReference>
<sequence length="612" mass="70334">MSQRNCLETLKKWREETNWQIENERRVFFSLFYISIQNWEGQLPNLQDILRKEEIEDILMYAVARANRDVIRFVAETGYKDRPDINKVGYPLLRHTTPVHYADRCYCHHLLEGLFEIYDRFDVNYVDGRGITHSTIAYTNGLAHVIEKYLKLGQGPNCLTQKSVDSLLHESLKNRRVGLVKLLLSKGADPNSAYADGSTPLHIINEHVNLEMMEIFFKTIDDMHKMVEVNAQDKSDNTPLHVALSYHGYGSDLIIQSHFQRTALLLRRGADPNSANAEGLTPLHTICNDRNPHYDMLKYFLDINDEIQQTVHINAQDKKGNTPLHLALQAGHQKMAEYLLERGADPYLVNARGFTALHTICNDRRDRHALAKTFFKICKAKHQLVQVDARDKLGLTPLQLAVANLSWKTVDVLLKRGADLSSFVLPTIDLFCEGLNPDSISNFKSHLASSAIELVELLEKKGYELDRKEALTIMALFAKYGLFQKSEDLEKRWYDDEKFATKAKKIMINSSQSLYDLIQLPPQEAAKKFARSDLLKFSDSKKLRILRKRQREACTAHLCETLSRRFFFSWAGNSLWQLLHYRMPILCCDMISEVLMNEDLRNICLAAEGQSS</sequence>
<feature type="repeat" description="ANK" evidence="3">
    <location>
        <begin position="319"/>
        <end position="351"/>
    </location>
</feature>
<dbReference type="PRINTS" id="PR01415">
    <property type="entry name" value="ANKYRIN"/>
</dbReference>
<dbReference type="InterPro" id="IPR002110">
    <property type="entry name" value="Ankyrin_rpt"/>
</dbReference>
<protein>
    <submittedName>
        <fullName evidence="4">Uncharacterized protein</fullName>
    </submittedName>
</protein>
<dbReference type="SUPFAM" id="SSF48403">
    <property type="entry name" value="Ankyrin repeat"/>
    <property type="match status" value="2"/>
</dbReference>
<accession>A0ABD2XUI9</accession>
<keyword evidence="1" id="KW-0677">Repeat</keyword>
<keyword evidence="5" id="KW-1185">Reference proteome</keyword>
<dbReference type="EMBL" id="JBJJXI010000002">
    <property type="protein sequence ID" value="KAL3407944.1"/>
    <property type="molecule type" value="Genomic_DNA"/>
</dbReference>
<gene>
    <name evidence="4" type="ORF">TKK_000173</name>
</gene>
<dbReference type="AlphaFoldDB" id="A0ABD2XUI9"/>
<dbReference type="PROSITE" id="PS50088">
    <property type="entry name" value="ANK_REPEAT"/>
    <property type="match status" value="2"/>
</dbReference>
<keyword evidence="2 3" id="KW-0040">ANK repeat</keyword>
<evidence type="ECO:0000256" key="1">
    <source>
        <dbReference type="ARBA" id="ARBA00022737"/>
    </source>
</evidence>
<evidence type="ECO:0000256" key="3">
    <source>
        <dbReference type="PROSITE-ProRule" id="PRU00023"/>
    </source>
</evidence>
<dbReference type="Pfam" id="PF12796">
    <property type="entry name" value="Ank_2"/>
    <property type="match status" value="2"/>
</dbReference>
<feature type="repeat" description="ANK" evidence="3">
    <location>
        <begin position="393"/>
        <end position="421"/>
    </location>
</feature>
<dbReference type="PANTHER" id="PTHR24141">
    <property type="entry name" value="2-5A-DEPENDENT RIBONUCLEASE"/>
    <property type="match status" value="1"/>
</dbReference>
<dbReference type="Proteomes" id="UP001627154">
    <property type="component" value="Unassembled WGS sequence"/>
</dbReference>
<dbReference type="PROSITE" id="PS50297">
    <property type="entry name" value="ANK_REP_REGION"/>
    <property type="match status" value="2"/>
</dbReference>